<protein>
    <submittedName>
        <fullName evidence="2">Zn-dependent M16 (Insulinase) family peptidase</fullName>
        <ecNumber evidence="2">3.4.24.-</ecNumber>
    </submittedName>
</protein>
<dbReference type="InterPro" id="IPR011249">
    <property type="entry name" value="Metalloenz_LuxS/M16"/>
</dbReference>
<sequence>MKNFNLIDEKYIEDVHSKVSYYEHIKTKAKIVTLENNMDNLAFGIGFRTPPKDSSGVAHIIEHSVLGTSRKYKTREPFFDLVKGSPNTFLNAMTFPDKTIYPFSSKNKKDFYNLLDVYLDCVLYPGIYETDKIFKREGWHYELRDKNDPIIINGIVYNEMKGAYASEDEQVFDALNTSLFKGTTYGVDSGGNPQDIPNLTYEAFLNFHKTYYHPSNSYIYLSGNLNMEEALSFIDENYLSHFEYKKIDSQIKTREPINEIRQINFEYPALEISKNKDYLGLAILTGKYDSAFDCIINQFLVELLLNTDASPLKNALYKKGLGLDVYGTNIDNYELAISIMAKYVDGNRKDEFLNTINETLEDLVKNGIDKDLLRATLNKFEFTIRNGGGANAQIYRFIWAMSRWLYDGSPFEGLNFSKEFKKLRNYIDGDFFEKYIEEKYLKNQDKVLLIAKPSTEKNKIIEEKLRKKLELYKNSLSEEEIENLINSTLSFDEFLSKEDSPEAKASMPRLSLDDISKDVEEIKRSVEIYKDSEILKHDQATNGITYANFYFDSSFIGNEDLFIYSVMDLLIGKLDTENYSYKDLDNEIYKVLGSFSTSPMVTLKNKSNDLIRKFLVSFPFLSDNVSNVFKIVEEIIYRTKFEDLKRIKDVLNEAKSKMEDDFISKGHLKASGLVSSYYSRVGKYNEIINGIEFYHNLCDLIENIDRDFEKIKLKIQKLYGEIFNSKNLILNITCEEKYLEDLSPFKKFIDGLTNKKISPVPFEFKEEAKNIAYTSSSDVNFVAKGYNYKAFSEDLDGSVAVLKNILSNEYLYNEIRAKGGAYGQGMLINDQGDMIALSYRDPQLSRTLKVYDEIPNYLRNLKMDKQDLINAIIGGSISYDPNLAPEDKGLVSGLRYIRGIEISEIKKKKAEALATNLEKLKSYADLIEKVMNKNYLGVIGNKNIIEENKNIFKNIKSLKK</sequence>
<dbReference type="GO" id="GO:0016787">
    <property type="term" value="F:hydrolase activity"/>
    <property type="evidence" value="ECO:0007669"/>
    <property type="project" value="UniProtKB-KW"/>
</dbReference>
<dbReference type="PANTHER" id="PTHR43016:SF13">
    <property type="entry name" value="PRESEQUENCE PROTEASE, MITOCHONDRIAL"/>
    <property type="match status" value="1"/>
</dbReference>
<accession>A0ABU0AU99</accession>
<dbReference type="InterPro" id="IPR013578">
    <property type="entry name" value="Peptidase_M16C_assoc"/>
</dbReference>
<dbReference type="EMBL" id="JAUSTN010000004">
    <property type="protein sequence ID" value="MDQ0274808.1"/>
    <property type="molecule type" value="Genomic_DNA"/>
</dbReference>
<dbReference type="Pfam" id="PF00675">
    <property type="entry name" value="Peptidase_M16"/>
    <property type="match status" value="1"/>
</dbReference>
<keyword evidence="3" id="KW-1185">Reference proteome</keyword>
<dbReference type="RefSeq" id="WP_307495033.1">
    <property type="nucleotide sequence ID" value="NZ_JAUSTN010000004.1"/>
</dbReference>
<organism evidence="2 3">
    <name type="scientific">Peptoniphilus koenoeneniae</name>
    <dbReference type="NCBI Taxonomy" id="507751"/>
    <lineage>
        <taxon>Bacteria</taxon>
        <taxon>Bacillati</taxon>
        <taxon>Bacillota</taxon>
        <taxon>Tissierellia</taxon>
        <taxon>Tissierellales</taxon>
        <taxon>Peptoniphilaceae</taxon>
        <taxon>Peptoniphilus</taxon>
    </lineage>
</organism>
<name>A0ABU0AU99_9FIRM</name>
<dbReference type="SUPFAM" id="SSF63411">
    <property type="entry name" value="LuxS/MPP-like metallohydrolase"/>
    <property type="match status" value="4"/>
</dbReference>
<reference evidence="2 3" key="1">
    <citation type="submission" date="2023-07" db="EMBL/GenBank/DDBJ databases">
        <title>Genomic Encyclopedia of Type Strains, Phase IV (KMG-IV): sequencing the most valuable type-strain genomes for metagenomic binning, comparative biology and taxonomic classification.</title>
        <authorList>
            <person name="Goeker M."/>
        </authorList>
    </citation>
    <scope>NUCLEOTIDE SEQUENCE [LARGE SCALE GENOMIC DNA]</scope>
    <source>
        <strain evidence="2 3">DSM 22616</strain>
    </source>
</reference>
<dbReference type="InterPro" id="IPR007863">
    <property type="entry name" value="Peptidase_M16_C"/>
</dbReference>
<comment type="caution">
    <text evidence="2">The sequence shown here is derived from an EMBL/GenBank/DDBJ whole genome shotgun (WGS) entry which is preliminary data.</text>
</comment>
<dbReference type="InterPro" id="IPR011765">
    <property type="entry name" value="Pept_M16_N"/>
</dbReference>
<dbReference type="Pfam" id="PF08367">
    <property type="entry name" value="M16C_assoc"/>
    <property type="match status" value="1"/>
</dbReference>
<evidence type="ECO:0000259" key="1">
    <source>
        <dbReference type="SMART" id="SM01264"/>
    </source>
</evidence>
<evidence type="ECO:0000313" key="2">
    <source>
        <dbReference type="EMBL" id="MDQ0274808.1"/>
    </source>
</evidence>
<dbReference type="SMART" id="SM01264">
    <property type="entry name" value="M16C_associated"/>
    <property type="match status" value="1"/>
</dbReference>
<evidence type="ECO:0000313" key="3">
    <source>
        <dbReference type="Proteomes" id="UP001236559"/>
    </source>
</evidence>
<keyword evidence="2" id="KW-0378">Hydrolase</keyword>
<dbReference type="Gene3D" id="3.30.830.10">
    <property type="entry name" value="Metalloenzyme, LuxS/M16 peptidase-like"/>
    <property type="match status" value="4"/>
</dbReference>
<gene>
    <name evidence="2" type="ORF">J2S72_000829</name>
</gene>
<feature type="domain" description="Peptidase M16C associated" evidence="1">
    <location>
        <begin position="451"/>
        <end position="700"/>
    </location>
</feature>
<dbReference type="EC" id="3.4.24.-" evidence="2"/>
<dbReference type="InterPro" id="IPR055130">
    <property type="entry name" value="PreP_C"/>
</dbReference>
<dbReference type="Pfam" id="PF22516">
    <property type="entry name" value="PreP_C"/>
    <property type="match status" value="1"/>
</dbReference>
<dbReference type="PANTHER" id="PTHR43016">
    <property type="entry name" value="PRESEQUENCE PROTEASE"/>
    <property type="match status" value="1"/>
</dbReference>
<dbReference type="Pfam" id="PF05193">
    <property type="entry name" value="Peptidase_M16_C"/>
    <property type="match status" value="1"/>
</dbReference>
<dbReference type="Proteomes" id="UP001236559">
    <property type="component" value="Unassembled WGS sequence"/>
</dbReference>
<proteinExistence type="predicted"/>